<comment type="caution">
    <text evidence="2">The sequence shown here is derived from an EMBL/GenBank/DDBJ whole genome shotgun (WGS) entry which is preliminary data.</text>
</comment>
<feature type="transmembrane region" description="Helical" evidence="1">
    <location>
        <begin position="23"/>
        <end position="46"/>
    </location>
</feature>
<gene>
    <name evidence="2" type="ORF">BD626DRAFT_487339</name>
</gene>
<sequence>MPAAPYIEFAYPITKPFRSKWRYIDWVLLAFGGSLLALLIAFNVYFVGYDVISVMTTDFNRTQDLPWYQRWKETGNACQEHTFYLGDNFRTNMSTFSYEIFGLSVESGNAHDSQSGISYSNSVLDGCNVAYFQFTTRVADRTVTLDVQVDCPAPMNFQARTTWSYTNHKVIGALDASFFAANSTPRAIIEALNYFGEINYHAIWNNDYTYNGDQLEKFIVTGQPDCNGDTSCRQVRPDVGVTFFNGIRHSDMGIVFDTNSSTSDLGFNIDAVYDLTQVYLAAIQLDIGHYMDDNLFINGTAFSTSLHPSYLTGTDAFITAASENGAAYVNGTLSGDGSASHSTIIRIPYVCNMAQRKTAGTFFFSVASATLSLFLSVWGLVLLGLGTWARASSREANSCCIEQPISLRRKGTSDEELLNSRAVYSRRSSSYKGIPVSPPVIHHELEA</sequence>
<dbReference type="EMBL" id="VDMD01000004">
    <property type="protein sequence ID" value="TRM66292.1"/>
    <property type="molecule type" value="Genomic_DNA"/>
</dbReference>
<evidence type="ECO:0000313" key="3">
    <source>
        <dbReference type="Proteomes" id="UP000320762"/>
    </source>
</evidence>
<dbReference type="AlphaFoldDB" id="A0A550CNC0"/>
<keyword evidence="3" id="KW-1185">Reference proteome</keyword>
<protein>
    <submittedName>
        <fullName evidence="2">Uncharacterized protein</fullName>
    </submittedName>
</protein>
<feature type="transmembrane region" description="Helical" evidence="1">
    <location>
        <begin position="362"/>
        <end position="385"/>
    </location>
</feature>
<dbReference type="OrthoDB" id="3170828at2759"/>
<proteinExistence type="predicted"/>
<keyword evidence="1" id="KW-0812">Transmembrane</keyword>
<reference evidence="2 3" key="1">
    <citation type="journal article" date="2019" name="New Phytol.">
        <title>Comparative genomics reveals unique wood-decay strategies and fruiting body development in the Schizophyllaceae.</title>
        <authorList>
            <person name="Almasi E."/>
            <person name="Sahu N."/>
            <person name="Krizsan K."/>
            <person name="Balint B."/>
            <person name="Kovacs G.M."/>
            <person name="Kiss B."/>
            <person name="Cseklye J."/>
            <person name="Drula E."/>
            <person name="Henrissat B."/>
            <person name="Nagy I."/>
            <person name="Chovatia M."/>
            <person name="Adam C."/>
            <person name="LaButti K."/>
            <person name="Lipzen A."/>
            <person name="Riley R."/>
            <person name="Grigoriev I.V."/>
            <person name="Nagy L.G."/>
        </authorList>
    </citation>
    <scope>NUCLEOTIDE SEQUENCE [LARGE SCALE GENOMIC DNA]</scope>
    <source>
        <strain evidence="2 3">NL-1724</strain>
    </source>
</reference>
<keyword evidence="1" id="KW-1133">Transmembrane helix</keyword>
<keyword evidence="1" id="KW-0472">Membrane</keyword>
<organism evidence="2 3">
    <name type="scientific">Schizophyllum amplum</name>
    <dbReference type="NCBI Taxonomy" id="97359"/>
    <lineage>
        <taxon>Eukaryota</taxon>
        <taxon>Fungi</taxon>
        <taxon>Dikarya</taxon>
        <taxon>Basidiomycota</taxon>
        <taxon>Agaricomycotina</taxon>
        <taxon>Agaricomycetes</taxon>
        <taxon>Agaricomycetidae</taxon>
        <taxon>Agaricales</taxon>
        <taxon>Schizophyllaceae</taxon>
        <taxon>Schizophyllum</taxon>
    </lineage>
</organism>
<dbReference type="Proteomes" id="UP000320762">
    <property type="component" value="Unassembled WGS sequence"/>
</dbReference>
<accession>A0A550CNC0</accession>
<evidence type="ECO:0000256" key="1">
    <source>
        <dbReference type="SAM" id="Phobius"/>
    </source>
</evidence>
<evidence type="ECO:0000313" key="2">
    <source>
        <dbReference type="EMBL" id="TRM66292.1"/>
    </source>
</evidence>
<name>A0A550CNC0_9AGAR</name>